<evidence type="ECO:0000313" key="4">
    <source>
        <dbReference type="EMBL" id="CAH0997209.1"/>
    </source>
</evidence>
<accession>A0ABM9AT71</accession>
<dbReference type="Gene3D" id="3.60.20.10">
    <property type="entry name" value="Glutamine Phosphoribosylpyrophosphate, subunit 1, domain 1"/>
    <property type="match status" value="1"/>
</dbReference>
<dbReference type="Proteomes" id="UP000837932">
    <property type="component" value="Unassembled WGS sequence"/>
</dbReference>
<organism evidence="4 5">
    <name type="scientific">Emticicia aquatica</name>
    <dbReference type="NCBI Taxonomy" id="1681835"/>
    <lineage>
        <taxon>Bacteria</taxon>
        <taxon>Pseudomonadati</taxon>
        <taxon>Bacteroidota</taxon>
        <taxon>Cytophagia</taxon>
        <taxon>Cytophagales</taxon>
        <taxon>Leadbetterellaceae</taxon>
        <taxon>Emticicia</taxon>
    </lineage>
</organism>
<sequence length="802" mass="91472">MDIFGLSKLSLNMKNFIKTLLISIVSISVFAQSIHIKILQQPVEVYKDKWGVSHIYAQNEHDLFVTQGYVAASDRLFQLEIWRRQATGTVAELLGERELKRDIGTRLFKFRGNLTAELQHYHPRSKQVIEAFVAGINAYIAEARLKPEELPFEFKLLNTLPDFWTPEVVISRHQGLLSNIEDEINNARLVKILGADKMRELSWFHPKNSDNEPNLELDKILDNDVLFEHILEYYEAFRAPLKFPKPDNKVGLLDDFQDWYKDEKDNVGSNNWIVSGKLTESGYPMLANDPHRAQSTPSLRYWVHLNAPNWNVIGGGEPTLPGVSIGHNEYGAWGLTIFETDNEDLYVYETNPKNPNQYKYKGIWENIKVISDTIKVKGQAPKIVQLKYTRHGPVVFQDIKNNHLYAVRAGWQEVGCAPYLASLRMNQAKSWEEFRKACTFSRIPGENMIWADKKGHIGWQAVGISPIRKNWSGLVPVTGDGRYEWGGYLPIESLPNKFDPSEGFVVTANNNLTPANFPNRNAIGWRWAHPVRANRIEEVLASGKKHTLEEFALLQSDYVSLTARVLVPMLKRLPIDEKYQFIKSKLEKWDTFELSPESTNTTVYVEWESLLQKAVHQLAVPEKARKYMKTIPTKRLTDWLVTPPPFLGANPLVSRDSILIACFKQAVDNITIRLGKDENQWQYGQANNKHIKLTHALSDWVTDPDLKAKVNLGPIPRGGYGETVNNSSNNLNQTHGASFKIIVDTENWDRTLGINNPGQSGDPRSEHYGDLFHLWGNGGYFPVYFTKSKIVAVSEKVMVLKP</sequence>
<evidence type="ECO:0000256" key="3">
    <source>
        <dbReference type="ARBA" id="ARBA00023145"/>
    </source>
</evidence>
<dbReference type="Gene3D" id="1.10.1400.10">
    <property type="match status" value="1"/>
</dbReference>
<proteinExistence type="inferred from homology"/>
<dbReference type="PANTHER" id="PTHR34218">
    <property type="entry name" value="PEPTIDASE S45 PENICILLIN AMIDASE"/>
    <property type="match status" value="1"/>
</dbReference>
<reference evidence="4" key="1">
    <citation type="submission" date="2021-12" db="EMBL/GenBank/DDBJ databases">
        <authorList>
            <person name="Rodrigo-Torres L."/>
            <person name="Arahal R. D."/>
            <person name="Lucena T."/>
        </authorList>
    </citation>
    <scope>NUCLEOTIDE SEQUENCE</scope>
    <source>
        <strain evidence="4">CECT 8858</strain>
    </source>
</reference>
<keyword evidence="2 4" id="KW-0378">Hydrolase</keyword>
<keyword evidence="3" id="KW-0865">Zymogen</keyword>
<dbReference type="InterPro" id="IPR014395">
    <property type="entry name" value="Pen/GL7ACA/AHL_acylase"/>
</dbReference>
<dbReference type="Gene3D" id="1.10.439.10">
    <property type="entry name" value="Penicillin Amidohydrolase, domain 1"/>
    <property type="match status" value="1"/>
</dbReference>
<evidence type="ECO:0000313" key="5">
    <source>
        <dbReference type="Proteomes" id="UP000837932"/>
    </source>
</evidence>
<dbReference type="InterPro" id="IPR043147">
    <property type="entry name" value="Penicillin_amidase_A-knob"/>
</dbReference>
<evidence type="ECO:0000256" key="2">
    <source>
        <dbReference type="ARBA" id="ARBA00022801"/>
    </source>
</evidence>
<dbReference type="PIRSF" id="PIRSF001227">
    <property type="entry name" value="Pen_acylase"/>
    <property type="match status" value="1"/>
</dbReference>
<dbReference type="InterPro" id="IPR043146">
    <property type="entry name" value="Penicillin_amidase_N_B-knob"/>
</dbReference>
<gene>
    <name evidence="4" type="primary">quiP_2</name>
    <name evidence="4" type="ORF">EMA8858_03348</name>
</gene>
<comment type="caution">
    <text evidence="4">The sequence shown here is derived from an EMBL/GenBank/DDBJ whole genome shotgun (WGS) entry which is preliminary data.</text>
</comment>
<dbReference type="PANTHER" id="PTHR34218:SF4">
    <property type="entry name" value="ACYL-HOMOSERINE LACTONE ACYLASE QUIP"/>
    <property type="match status" value="1"/>
</dbReference>
<evidence type="ECO:0000256" key="1">
    <source>
        <dbReference type="ARBA" id="ARBA00006586"/>
    </source>
</evidence>
<dbReference type="Gene3D" id="2.30.120.10">
    <property type="match status" value="1"/>
</dbReference>
<dbReference type="EMBL" id="CAKLPY010000002">
    <property type="protein sequence ID" value="CAH0997209.1"/>
    <property type="molecule type" value="Genomic_DNA"/>
</dbReference>
<dbReference type="CDD" id="cd03747">
    <property type="entry name" value="Ntn_PGA_like"/>
    <property type="match status" value="1"/>
</dbReference>
<dbReference type="InterPro" id="IPR002692">
    <property type="entry name" value="S45"/>
</dbReference>
<comment type="similarity">
    <text evidence="1">Belongs to the peptidase S45 family.</text>
</comment>
<dbReference type="GO" id="GO:0016787">
    <property type="term" value="F:hydrolase activity"/>
    <property type="evidence" value="ECO:0007669"/>
    <property type="project" value="UniProtKB-KW"/>
</dbReference>
<protein>
    <submittedName>
        <fullName evidence="4">Acyl-homoserine lactone acylase QuiP</fullName>
        <ecNumber evidence="4">3.5.1.97</ecNumber>
    </submittedName>
</protein>
<dbReference type="SUPFAM" id="SSF56235">
    <property type="entry name" value="N-terminal nucleophile aminohydrolases (Ntn hydrolases)"/>
    <property type="match status" value="1"/>
</dbReference>
<dbReference type="InterPro" id="IPR023343">
    <property type="entry name" value="Penicillin_amidase_dom1"/>
</dbReference>
<dbReference type="EC" id="3.5.1.97" evidence="4"/>
<dbReference type="Pfam" id="PF01804">
    <property type="entry name" value="Penicil_amidase"/>
    <property type="match status" value="1"/>
</dbReference>
<name>A0ABM9AT71_9BACT</name>
<dbReference type="InterPro" id="IPR029055">
    <property type="entry name" value="Ntn_hydrolases_N"/>
</dbReference>
<keyword evidence="5" id="KW-1185">Reference proteome</keyword>